<evidence type="ECO:0000313" key="1">
    <source>
        <dbReference type="EMBL" id="TYQ07828.1"/>
    </source>
</evidence>
<protein>
    <recommendedName>
        <fullName evidence="2">Ribosomally synthesized peptide with SipW-like signal peptide</fullName>
    </recommendedName>
</protein>
<accession>A0A652YWA6</accession>
<proteinExistence type="predicted"/>
<dbReference type="AlphaFoldDB" id="A0A652YWA6"/>
<comment type="caution">
    <text evidence="1">The sequence shown here is derived from an EMBL/GenBank/DDBJ whole genome shotgun (WGS) entry which is preliminary data.</text>
</comment>
<evidence type="ECO:0008006" key="2">
    <source>
        <dbReference type="Google" id="ProtNLM"/>
    </source>
</evidence>
<name>A0A652YWA6_NOCGL</name>
<sequence length="194" mass="20310">MRAKAWGALAGASVIVVMFASAQQTGALWRAETPVSGLQMTADTLVLRLGADYASATESYTMTGFGGTAMSLGAYSQKPITIANRTPMIVQYELTSASQSQPEPKLNLTVWQVGSNADCPTTGTPTGTQLYTGTLTAAKYPATPLPTPRPTLSPNTSSTWCLRATVNASAAQGQSTTATLNFKGTQFVPPRTQP</sequence>
<dbReference type="EMBL" id="VNIQ01000001">
    <property type="protein sequence ID" value="TYQ07828.1"/>
    <property type="molecule type" value="Genomic_DNA"/>
</dbReference>
<gene>
    <name evidence="1" type="ORF">FNL38_101193</name>
</gene>
<reference evidence="1" key="1">
    <citation type="submission" date="2019-07" db="EMBL/GenBank/DDBJ databases">
        <title>Genomic Encyclopedia of Type Strains, Phase IV (KMG-IV): sequencing the most valuable type-strain genomes for metagenomic binning, comparative biology and taxonomic classification.</title>
        <authorList>
            <person name="Goeker M."/>
        </authorList>
    </citation>
    <scope>NUCLEOTIDE SEQUENCE</scope>
    <source>
        <strain evidence="1">DSM 44596</strain>
    </source>
</reference>
<organism evidence="1">
    <name type="scientific">Nocardia globerula</name>
    <dbReference type="NCBI Taxonomy" id="1818"/>
    <lineage>
        <taxon>Bacteria</taxon>
        <taxon>Bacillati</taxon>
        <taxon>Actinomycetota</taxon>
        <taxon>Actinomycetes</taxon>
        <taxon>Mycobacteriales</taxon>
        <taxon>Nocardiaceae</taxon>
        <taxon>Nocardia</taxon>
    </lineage>
</organism>